<dbReference type="SUPFAM" id="SSF103088">
    <property type="entry name" value="OmpA-like"/>
    <property type="match status" value="1"/>
</dbReference>
<dbReference type="Gene3D" id="3.30.1330.60">
    <property type="entry name" value="OmpA-like domain"/>
    <property type="match status" value="1"/>
</dbReference>
<sequence>MNLFDTLNEALTDEVVSKIAKLSEEEPEKTRKALDGIFYTLVAGLVRRTGSMMSVSMLFNQIQKGNQGGELIGDVMSYLTKKDKLDNILKVGDGLISQIFPAYKSPLVSMIGIYAGIKKNSSTMYSSLAAPLLIDAVSKEIDTNKLDVDGLITYLSDHHEPLFKLVPEDLLEKMIPQLGLQELLSPKFVTAKKSVSAKPVSIKGKSITPAEETPTPSKSAASTYEEEETTSSPFPVKWLLIGLIAVAAIAGGIYWYMNIYKPSQTETPEELVVDSTAIQTDSLVKPATDSVAVKDTAQAAVAPSLNSTEQYSTFGEGLSAYLNDKAKPVGQIFPMSNVAFVKGSQALDAESDLIIDELADLMNKYPKMQIQLQGHSNNAVGMDNKTMAVKRAFAIKKKLLVKGIVETRIDAIGANGAGNGADIKVVSK</sequence>
<gene>
    <name evidence="4" type="ORF">GCM10011514_53610</name>
</gene>
<comment type="caution">
    <text evidence="4">The sequence shown here is derived from an EMBL/GenBank/DDBJ whole genome shotgun (WGS) entry which is preliminary data.</text>
</comment>
<evidence type="ECO:0000313" key="5">
    <source>
        <dbReference type="Proteomes" id="UP000609064"/>
    </source>
</evidence>
<dbReference type="InterPro" id="IPR006665">
    <property type="entry name" value="OmpA-like"/>
</dbReference>
<protein>
    <recommendedName>
        <fullName evidence="3">OmpA-like domain-containing protein</fullName>
    </recommendedName>
</protein>
<evidence type="ECO:0000256" key="2">
    <source>
        <dbReference type="SAM" id="Phobius"/>
    </source>
</evidence>
<dbReference type="Proteomes" id="UP000609064">
    <property type="component" value="Unassembled WGS sequence"/>
</dbReference>
<dbReference type="RefSeq" id="WP_188771386.1">
    <property type="nucleotide sequence ID" value="NZ_BMKK01000021.1"/>
</dbReference>
<feature type="domain" description="OmpA-like" evidence="3">
    <location>
        <begin position="340"/>
        <end position="414"/>
    </location>
</feature>
<dbReference type="InterPro" id="IPR009282">
    <property type="entry name" value="DUF937"/>
</dbReference>
<dbReference type="Pfam" id="PF00691">
    <property type="entry name" value="OmpA"/>
    <property type="match status" value="1"/>
</dbReference>
<keyword evidence="2" id="KW-1133">Transmembrane helix</keyword>
<dbReference type="InterPro" id="IPR036737">
    <property type="entry name" value="OmpA-like_sf"/>
</dbReference>
<feature type="region of interest" description="Disordered" evidence="1">
    <location>
        <begin position="206"/>
        <end position="227"/>
    </location>
</feature>
<dbReference type="AlphaFoldDB" id="A0A916Z9U6"/>
<evidence type="ECO:0000256" key="1">
    <source>
        <dbReference type="SAM" id="MobiDB-lite"/>
    </source>
</evidence>
<keyword evidence="2" id="KW-0812">Transmembrane</keyword>
<organism evidence="4 5">
    <name type="scientific">Emticicia aquatilis</name>
    <dbReference type="NCBI Taxonomy" id="1537369"/>
    <lineage>
        <taxon>Bacteria</taxon>
        <taxon>Pseudomonadati</taxon>
        <taxon>Bacteroidota</taxon>
        <taxon>Cytophagia</taxon>
        <taxon>Cytophagales</taxon>
        <taxon>Leadbetterellaceae</taxon>
        <taxon>Emticicia</taxon>
    </lineage>
</organism>
<accession>A0A916Z9U6</accession>
<proteinExistence type="predicted"/>
<feature type="transmembrane region" description="Helical" evidence="2">
    <location>
        <begin position="238"/>
        <end position="257"/>
    </location>
</feature>
<dbReference type="Pfam" id="PF06078">
    <property type="entry name" value="DUF937"/>
    <property type="match status" value="1"/>
</dbReference>
<reference evidence="4" key="2">
    <citation type="submission" date="2020-09" db="EMBL/GenBank/DDBJ databases">
        <authorList>
            <person name="Sun Q."/>
            <person name="Zhou Y."/>
        </authorList>
    </citation>
    <scope>NUCLEOTIDE SEQUENCE</scope>
    <source>
        <strain evidence="4">CGMCC 1.15958</strain>
    </source>
</reference>
<keyword evidence="5" id="KW-1185">Reference proteome</keyword>
<name>A0A916Z9U6_9BACT</name>
<evidence type="ECO:0000313" key="4">
    <source>
        <dbReference type="EMBL" id="GGD82793.1"/>
    </source>
</evidence>
<evidence type="ECO:0000259" key="3">
    <source>
        <dbReference type="Pfam" id="PF00691"/>
    </source>
</evidence>
<dbReference type="EMBL" id="BMKK01000021">
    <property type="protein sequence ID" value="GGD82793.1"/>
    <property type="molecule type" value="Genomic_DNA"/>
</dbReference>
<keyword evidence="2" id="KW-0472">Membrane</keyword>
<reference evidence="4" key="1">
    <citation type="journal article" date="2014" name="Int. J. Syst. Evol. Microbiol.">
        <title>Complete genome sequence of Corynebacterium casei LMG S-19264T (=DSM 44701T), isolated from a smear-ripened cheese.</title>
        <authorList>
            <consortium name="US DOE Joint Genome Institute (JGI-PGF)"/>
            <person name="Walter F."/>
            <person name="Albersmeier A."/>
            <person name="Kalinowski J."/>
            <person name="Ruckert C."/>
        </authorList>
    </citation>
    <scope>NUCLEOTIDE SEQUENCE</scope>
    <source>
        <strain evidence="4">CGMCC 1.15958</strain>
    </source>
</reference>